<keyword evidence="6" id="KW-1185">Reference proteome</keyword>
<dbReference type="InterPro" id="IPR002492">
    <property type="entry name" value="Transposase_Tc1-like"/>
</dbReference>
<evidence type="ECO:0000313" key="5">
    <source>
        <dbReference type="EMBL" id="RWS12611.1"/>
    </source>
</evidence>
<dbReference type="PANTHER" id="PTHR23022:SF135">
    <property type="entry name" value="SI:DKEY-77F5.3"/>
    <property type="match status" value="1"/>
</dbReference>
<dbReference type="SUPFAM" id="SSF46689">
    <property type="entry name" value="Homeodomain-like"/>
    <property type="match status" value="1"/>
</dbReference>
<reference evidence="5 6" key="1">
    <citation type="journal article" date="2018" name="Gigascience">
        <title>Genomes of trombidid mites reveal novel predicted allergens and laterally-transferred genes associated with secondary metabolism.</title>
        <authorList>
            <person name="Dong X."/>
            <person name="Chaisiri K."/>
            <person name="Xia D."/>
            <person name="Armstrong S.D."/>
            <person name="Fang Y."/>
            <person name="Donnelly M.J."/>
            <person name="Kadowaki T."/>
            <person name="McGarry J.W."/>
            <person name="Darby A.C."/>
            <person name="Makepeace B.L."/>
        </authorList>
    </citation>
    <scope>NUCLEOTIDE SEQUENCE [LARGE SCALE GENOMIC DNA]</scope>
    <source>
        <strain evidence="5">UoL-WK</strain>
    </source>
</reference>
<comment type="subcellular location">
    <subcellularLocation>
        <location evidence="1">Nucleus</location>
    </subcellularLocation>
</comment>
<evidence type="ECO:0000259" key="3">
    <source>
        <dbReference type="Pfam" id="PF13358"/>
    </source>
</evidence>
<dbReference type="InterPro" id="IPR055247">
    <property type="entry name" value="InsJ-like_HTH"/>
</dbReference>
<dbReference type="InterPro" id="IPR036388">
    <property type="entry name" value="WH-like_DNA-bd_sf"/>
</dbReference>
<dbReference type="Gene3D" id="3.30.420.10">
    <property type="entry name" value="Ribonuclease H-like superfamily/Ribonuclease H"/>
    <property type="match status" value="1"/>
</dbReference>
<dbReference type="OrthoDB" id="4843387at2759"/>
<dbReference type="InterPro" id="IPR052338">
    <property type="entry name" value="Transposase_5"/>
</dbReference>
<dbReference type="GO" id="GO:0006313">
    <property type="term" value="P:DNA transposition"/>
    <property type="evidence" value="ECO:0007669"/>
    <property type="project" value="InterPro"/>
</dbReference>
<dbReference type="GO" id="GO:0015074">
    <property type="term" value="P:DNA integration"/>
    <property type="evidence" value="ECO:0007669"/>
    <property type="project" value="InterPro"/>
</dbReference>
<evidence type="ECO:0000259" key="4">
    <source>
        <dbReference type="Pfam" id="PF13518"/>
    </source>
</evidence>
<dbReference type="InterPro" id="IPR036397">
    <property type="entry name" value="RNaseH_sf"/>
</dbReference>
<dbReference type="GO" id="GO:0005634">
    <property type="term" value="C:nucleus"/>
    <property type="evidence" value="ECO:0007669"/>
    <property type="project" value="UniProtKB-SubCell"/>
</dbReference>
<dbReference type="AlphaFoldDB" id="A0A3S3PM82"/>
<gene>
    <name evidence="5" type="ORF">B4U79_17439</name>
</gene>
<dbReference type="PANTHER" id="PTHR23022">
    <property type="entry name" value="TRANSPOSABLE ELEMENT-RELATED"/>
    <property type="match status" value="1"/>
</dbReference>
<feature type="domain" description="Tc1-like transposase DDE" evidence="3">
    <location>
        <begin position="150"/>
        <end position="305"/>
    </location>
</feature>
<name>A0A3S3PM82_9ACAR</name>
<comment type="caution">
    <text evidence="5">The sequence shown here is derived from an EMBL/GenBank/DDBJ whole genome shotgun (WGS) entry which is preliminary data.</text>
</comment>
<proteinExistence type="predicted"/>
<evidence type="ECO:0000256" key="1">
    <source>
        <dbReference type="ARBA" id="ARBA00004123"/>
    </source>
</evidence>
<organism evidence="5 6">
    <name type="scientific">Dinothrombium tinctorium</name>
    <dbReference type="NCBI Taxonomy" id="1965070"/>
    <lineage>
        <taxon>Eukaryota</taxon>
        <taxon>Metazoa</taxon>
        <taxon>Ecdysozoa</taxon>
        <taxon>Arthropoda</taxon>
        <taxon>Chelicerata</taxon>
        <taxon>Arachnida</taxon>
        <taxon>Acari</taxon>
        <taxon>Acariformes</taxon>
        <taxon>Trombidiformes</taxon>
        <taxon>Prostigmata</taxon>
        <taxon>Anystina</taxon>
        <taxon>Parasitengona</taxon>
        <taxon>Trombidioidea</taxon>
        <taxon>Trombidiidae</taxon>
        <taxon>Dinothrombium</taxon>
    </lineage>
</organism>
<dbReference type="InterPro" id="IPR038717">
    <property type="entry name" value="Tc1-like_DDE_dom"/>
</dbReference>
<dbReference type="Pfam" id="PF01498">
    <property type="entry name" value="HTH_Tnp_Tc3_2"/>
    <property type="match status" value="1"/>
</dbReference>
<accession>A0A3S3PM82</accession>
<dbReference type="Pfam" id="PF13358">
    <property type="entry name" value="DDE_3"/>
    <property type="match status" value="1"/>
</dbReference>
<dbReference type="STRING" id="1965070.A0A3S3PM82"/>
<protein>
    <submittedName>
        <fullName evidence="5">Uncharacterized protein</fullName>
    </submittedName>
</protein>
<evidence type="ECO:0000259" key="2">
    <source>
        <dbReference type="Pfam" id="PF01498"/>
    </source>
</evidence>
<dbReference type="GO" id="GO:0003677">
    <property type="term" value="F:DNA binding"/>
    <property type="evidence" value="ECO:0007669"/>
    <property type="project" value="InterPro"/>
</dbReference>
<feature type="domain" description="Insertion element IS150 protein InsJ-like helix-turn-helix" evidence="4">
    <location>
        <begin position="21"/>
        <end position="60"/>
    </location>
</feature>
<dbReference type="InterPro" id="IPR009057">
    <property type="entry name" value="Homeodomain-like_sf"/>
</dbReference>
<dbReference type="Gene3D" id="1.10.10.10">
    <property type="entry name" value="Winged helix-like DNA-binding domain superfamily/Winged helix DNA-binding domain"/>
    <property type="match status" value="1"/>
</dbReference>
<dbReference type="Pfam" id="PF13518">
    <property type="entry name" value="HTH_28"/>
    <property type="match status" value="1"/>
</dbReference>
<dbReference type="EMBL" id="NCKU01001257">
    <property type="protein sequence ID" value="RWS12611.1"/>
    <property type="molecule type" value="Genomic_DNA"/>
</dbReference>
<dbReference type="Proteomes" id="UP000285301">
    <property type="component" value="Unassembled WGS sequence"/>
</dbReference>
<evidence type="ECO:0000313" key="6">
    <source>
        <dbReference type="Proteomes" id="UP000285301"/>
    </source>
</evidence>
<feature type="domain" description="Transposase Tc1-like" evidence="2">
    <location>
        <begin position="73"/>
        <end position="137"/>
    </location>
</feature>
<sequence>MANLGHKHISFELKNLIISNVTKGLNYTQVGKLLNIDRKTVSYWYQKYQTDGITGLKSGHFGKKSDAFSKLNKSRLIEKAKQNPFLTATDLKECLQLSWSKRYIRKILHKNGLKGRKAAKKEKLSEVHQYGRYIFAESMIQNDESFWRKVCFSDEKTFVVGTHGDIYVRRPDNQRYEQEYLAQKWLSGKFSVNVWGLISFHKTLILIRLPSSFNSRNYLNLLQDIALPTLLQEFGTDFIYQQDNSPIHTAKIIQEWINCIGFPELEKMNTITWPVKGSDMSPIENVWALMVKKLNNSSPKNAQELWENVFKTWCEISKDTKYYMDLYNSIPNRIKQVYANNGHWTKY</sequence>